<sequence length="43" mass="4922">LSDSPCALTFAEVIYKLAFEEFFIFKESLADDNMKQTTIVSEE</sequence>
<evidence type="ECO:0000313" key="2">
    <source>
        <dbReference type="Proteomes" id="UP000789396"/>
    </source>
</evidence>
<reference evidence="1" key="1">
    <citation type="submission" date="2021-06" db="EMBL/GenBank/DDBJ databases">
        <authorList>
            <person name="Kallberg Y."/>
            <person name="Tangrot J."/>
            <person name="Rosling A."/>
        </authorList>
    </citation>
    <scope>NUCLEOTIDE SEQUENCE</scope>
    <source>
        <strain evidence="1">IN212</strain>
    </source>
</reference>
<dbReference type="OrthoDB" id="2412742at2759"/>
<proteinExistence type="predicted"/>
<gene>
    <name evidence="1" type="ORF">RFULGI_LOCUS16383</name>
</gene>
<comment type="caution">
    <text evidence="1">The sequence shown here is derived from an EMBL/GenBank/DDBJ whole genome shotgun (WGS) entry which is preliminary data.</text>
</comment>
<dbReference type="EMBL" id="CAJVPZ010057900">
    <property type="protein sequence ID" value="CAG8787405.1"/>
    <property type="molecule type" value="Genomic_DNA"/>
</dbReference>
<dbReference type="AlphaFoldDB" id="A0A9N9JL78"/>
<protein>
    <submittedName>
        <fullName evidence="1">15077_t:CDS:1</fullName>
    </submittedName>
</protein>
<name>A0A9N9JL78_9GLOM</name>
<keyword evidence="2" id="KW-1185">Reference proteome</keyword>
<feature type="non-terminal residue" evidence="1">
    <location>
        <position position="1"/>
    </location>
</feature>
<organism evidence="1 2">
    <name type="scientific">Racocetra fulgida</name>
    <dbReference type="NCBI Taxonomy" id="60492"/>
    <lineage>
        <taxon>Eukaryota</taxon>
        <taxon>Fungi</taxon>
        <taxon>Fungi incertae sedis</taxon>
        <taxon>Mucoromycota</taxon>
        <taxon>Glomeromycotina</taxon>
        <taxon>Glomeromycetes</taxon>
        <taxon>Diversisporales</taxon>
        <taxon>Gigasporaceae</taxon>
        <taxon>Racocetra</taxon>
    </lineage>
</organism>
<dbReference type="Proteomes" id="UP000789396">
    <property type="component" value="Unassembled WGS sequence"/>
</dbReference>
<accession>A0A9N9JL78</accession>
<evidence type="ECO:0000313" key="1">
    <source>
        <dbReference type="EMBL" id="CAG8787405.1"/>
    </source>
</evidence>